<keyword evidence="2" id="KW-0378">Hydrolase</keyword>
<evidence type="ECO:0000256" key="2">
    <source>
        <dbReference type="ARBA" id="ARBA00022801"/>
    </source>
</evidence>
<dbReference type="InterPro" id="IPR050180">
    <property type="entry name" value="RNR_Ribonuclease"/>
</dbReference>
<dbReference type="GO" id="GO:0016787">
    <property type="term" value="F:hydrolase activity"/>
    <property type="evidence" value="ECO:0007669"/>
    <property type="project" value="UniProtKB-KW"/>
</dbReference>
<dbReference type="InterPro" id="IPR003029">
    <property type="entry name" value="S1_domain"/>
</dbReference>
<keyword evidence="1" id="KW-0540">Nuclease</keyword>
<reference evidence="4" key="2">
    <citation type="journal article" date="2014" name="ISME J.">
        <title>Microbial stratification in low pH oxic and suboxic macroscopic growths along an acid mine drainage.</title>
        <authorList>
            <person name="Mendez-Garcia C."/>
            <person name="Mesa V."/>
            <person name="Sprenger R.R."/>
            <person name="Richter M."/>
            <person name="Diez M.S."/>
            <person name="Solano J."/>
            <person name="Bargiela R."/>
            <person name="Golyshina O.V."/>
            <person name="Manteca A."/>
            <person name="Ramos J.L."/>
            <person name="Gallego J.R."/>
            <person name="Llorente I."/>
            <person name="Martins Dos Santos V.A."/>
            <person name="Jensen O.N."/>
            <person name="Pelaez A.I."/>
            <person name="Sanchez J."/>
            <person name="Ferrer M."/>
        </authorList>
    </citation>
    <scope>NUCLEOTIDE SEQUENCE</scope>
</reference>
<evidence type="ECO:0000256" key="1">
    <source>
        <dbReference type="ARBA" id="ARBA00022722"/>
    </source>
</evidence>
<dbReference type="GO" id="GO:0005829">
    <property type="term" value="C:cytosol"/>
    <property type="evidence" value="ECO:0007669"/>
    <property type="project" value="TreeGrafter"/>
</dbReference>
<feature type="non-terminal residue" evidence="4">
    <location>
        <position position="1"/>
    </location>
</feature>
<dbReference type="PANTHER" id="PTHR23355">
    <property type="entry name" value="RIBONUCLEASE"/>
    <property type="match status" value="1"/>
</dbReference>
<dbReference type="PROSITE" id="PS01175">
    <property type="entry name" value="RIBONUCLEASE_II"/>
    <property type="match status" value="1"/>
</dbReference>
<dbReference type="Pfam" id="PF00575">
    <property type="entry name" value="S1"/>
    <property type="match status" value="1"/>
</dbReference>
<dbReference type="GO" id="GO:0004540">
    <property type="term" value="F:RNA nuclease activity"/>
    <property type="evidence" value="ECO:0007669"/>
    <property type="project" value="InterPro"/>
</dbReference>
<feature type="non-terminal residue" evidence="4">
    <location>
        <position position="221"/>
    </location>
</feature>
<comment type="caution">
    <text evidence="4">The sequence shown here is derived from an EMBL/GenBank/DDBJ whole genome shotgun (WGS) entry which is preliminary data.</text>
</comment>
<dbReference type="InterPro" id="IPR012340">
    <property type="entry name" value="NA-bd_OB-fold"/>
</dbReference>
<reference evidence="4" key="1">
    <citation type="submission" date="2013-08" db="EMBL/GenBank/DDBJ databases">
        <authorList>
            <person name="Mendez C."/>
            <person name="Richter M."/>
            <person name="Ferrer M."/>
            <person name="Sanchez J."/>
        </authorList>
    </citation>
    <scope>NUCLEOTIDE SEQUENCE</scope>
</reference>
<dbReference type="PANTHER" id="PTHR23355:SF9">
    <property type="entry name" value="DIS3-LIKE EXONUCLEASE 2"/>
    <property type="match status" value="1"/>
</dbReference>
<dbReference type="InterPro" id="IPR001900">
    <property type="entry name" value="RNase_II/R"/>
</dbReference>
<dbReference type="EMBL" id="AUZZ01007663">
    <property type="protein sequence ID" value="EQD41495.1"/>
    <property type="molecule type" value="Genomic_DNA"/>
</dbReference>
<sequence>VHGEPEPEKLERLTSTLSALRIDAHLPERIATRDLQAIARRLGHAAERPFIESLIVRAMPQAVYQPVNIGHFGLALTEYAHFTSPIRRYPDLIVHRTLKAQLGATGGAAVRYETATLAALGESTSRLEKRADEADRYVATFLKCTYLRERIGQVFHGLITTVVEFGCFVQILEVAVDGLLHLTSLRDDDYVLEDHGHAWRGRRTGRRFATGAHLRVVVTAV</sequence>
<name>T1AHR4_9ZZZZ</name>
<dbReference type="InterPro" id="IPR022966">
    <property type="entry name" value="RNase_II/R_CS"/>
</dbReference>
<dbReference type="GO" id="GO:0003723">
    <property type="term" value="F:RNA binding"/>
    <property type="evidence" value="ECO:0007669"/>
    <property type="project" value="InterPro"/>
</dbReference>
<gene>
    <name evidence="4" type="ORF">B2A_10639</name>
</gene>
<dbReference type="Gene3D" id="2.40.50.140">
    <property type="entry name" value="Nucleic acid-binding proteins"/>
    <property type="match status" value="1"/>
</dbReference>
<dbReference type="GO" id="GO:0006402">
    <property type="term" value="P:mRNA catabolic process"/>
    <property type="evidence" value="ECO:0007669"/>
    <property type="project" value="TreeGrafter"/>
</dbReference>
<evidence type="ECO:0000259" key="3">
    <source>
        <dbReference type="PROSITE" id="PS50126"/>
    </source>
</evidence>
<feature type="domain" description="S1 motif" evidence="3">
    <location>
        <begin position="152"/>
        <end position="221"/>
    </location>
</feature>
<dbReference type="AlphaFoldDB" id="T1AHR4"/>
<accession>T1AHR4</accession>
<proteinExistence type="predicted"/>
<evidence type="ECO:0000313" key="4">
    <source>
        <dbReference type="EMBL" id="EQD41495.1"/>
    </source>
</evidence>
<dbReference type="SUPFAM" id="SSF50249">
    <property type="entry name" value="Nucleic acid-binding proteins"/>
    <property type="match status" value="2"/>
</dbReference>
<organism evidence="4">
    <name type="scientific">mine drainage metagenome</name>
    <dbReference type="NCBI Taxonomy" id="410659"/>
    <lineage>
        <taxon>unclassified sequences</taxon>
        <taxon>metagenomes</taxon>
        <taxon>ecological metagenomes</taxon>
    </lineage>
</organism>
<dbReference type="Pfam" id="PF00773">
    <property type="entry name" value="RNB"/>
    <property type="match status" value="1"/>
</dbReference>
<protein>
    <submittedName>
        <fullName evidence="4">Ribonuclease R</fullName>
    </submittedName>
</protein>
<dbReference type="PROSITE" id="PS50126">
    <property type="entry name" value="S1"/>
    <property type="match status" value="1"/>
</dbReference>